<feature type="region of interest" description="Disordered" evidence="1">
    <location>
        <begin position="1"/>
        <end position="24"/>
    </location>
</feature>
<dbReference type="AlphaFoldDB" id="A0A7X1ZD56"/>
<keyword evidence="3" id="KW-1185">Reference proteome</keyword>
<dbReference type="InterPro" id="IPR018775">
    <property type="entry name" value="RlaP"/>
</dbReference>
<comment type="caution">
    <text evidence="2">The sequence shown here is derived from an EMBL/GenBank/DDBJ whole genome shotgun (WGS) entry which is preliminary data.</text>
</comment>
<dbReference type="EMBL" id="WIVE01000002">
    <property type="protein sequence ID" value="MQX35207.1"/>
    <property type="molecule type" value="Genomic_DNA"/>
</dbReference>
<dbReference type="PANTHER" id="PTHR34817:SF2">
    <property type="entry name" value="NUCLEOTIDYLTRANSFERASE"/>
    <property type="match status" value="1"/>
</dbReference>
<gene>
    <name evidence="2" type="ORF">GHC57_01605</name>
</gene>
<reference evidence="2 3" key="1">
    <citation type="submission" date="2019-10" db="EMBL/GenBank/DDBJ databases">
        <title>Draft whole-genome sequence of the purple nonsulfur photosynthetic bacterium Roseospira navarrensis DSM 15114.</title>
        <authorList>
            <person name="Kyndt J.A."/>
            <person name="Meyer T.E."/>
        </authorList>
    </citation>
    <scope>NUCLEOTIDE SEQUENCE [LARGE SCALE GENOMIC DNA]</scope>
    <source>
        <strain evidence="2 3">DSM 15114</strain>
    </source>
</reference>
<name>A0A7X1ZD56_9PROT</name>
<accession>A0A7X1ZD56</accession>
<dbReference type="Pfam" id="PF10127">
    <property type="entry name" value="RlaP"/>
    <property type="match status" value="1"/>
</dbReference>
<dbReference type="OrthoDB" id="9796845at2"/>
<dbReference type="Proteomes" id="UP000434582">
    <property type="component" value="Unassembled WGS sequence"/>
</dbReference>
<dbReference type="PANTHER" id="PTHR34817">
    <property type="entry name" value="NUCLEOTIDYLTRANSFERASE"/>
    <property type="match status" value="1"/>
</dbReference>
<organism evidence="2 3">
    <name type="scientific">Roseospira navarrensis</name>
    <dbReference type="NCBI Taxonomy" id="140058"/>
    <lineage>
        <taxon>Bacteria</taxon>
        <taxon>Pseudomonadati</taxon>
        <taxon>Pseudomonadota</taxon>
        <taxon>Alphaproteobacteria</taxon>
        <taxon>Rhodospirillales</taxon>
        <taxon>Rhodospirillaceae</taxon>
        <taxon>Roseospira</taxon>
    </lineage>
</organism>
<protein>
    <recommendedName>
        <fullName evidence="4">Nucleotidyltransferase</fullName>
    </recommendedName>
</protein>
<evidence type="ECO:0008006" key="4">
    <source>
        <dbReference type="Google" id="ProtNLM"/>
    </source>
</evidence>
<sequence>MAHARKPAALRRWNEKSSGPARNRKPWAVRQDELIVTELDDHHDRILARLTDIEAEEGVRILYAVESGSRAWGFPSLDSDYDVRFVYAHPVEWYLSLDPGRDVIERPLDPDLIDLAGWDVRKALRLLLKSNPALSEWLRSPIVYRDDGAFRPAARALFDQCGDRSTLARAYASMAWTNWRAYLGDRTEVRPKKYFYAIRPCLCLLWIAETAVPPPMALASLLADLDVPESVRSAIADLQAAKALTSELGREPRVPVLDDWIKAVLDQGIPDRVGTSGPNRSVLGRAEAEALFRVTIGHVPTPGG</sequence>
<evidence type="ECO:0000313" key="2">
    <source>
        <dbReference type="EMBL" id="MQX35207.1"/>
    </source>
</evidence>
<evidence type="ECO:0000256" key="1">
    <source>
        <dbReference type="SAM" id="MobiDB-lite"/>
    </source>
</evidence>
<evidence type="ECO:0000313" key="3">
    <source>
        <dbReference type="Proteomes" id="UP000434582"/>
    </source>
</evidence>
<proteinExistence type="predicted"/>